<proteinExistence type="predicted"/>
<protein>
    <recommendedName>
        <fullName evidence="1">Glycosyl transferase family 1 domain-containing protein</fullName>
    </recommendedName>
</protein>
<dbReference type="CDD" id="cd03801">
    <property type="entry name" value="GT4_PimA-like"/>
    <property type="match status" value="1"/>
</dbReference>
<comment type="caution">
    <text evidence="2">The sequence shown here is derived from an EMBL/GenBank/DDBJ whole genome shotgun (WGS) entry which is preliminary data.</text>
</comment>
<evidence type="ECO:0000313" key="2">
    <source>
        <dbReference type="EMBL" id="GAI83191.1"/>
    </source>
</evidence>
<evidence type="ECO:0000259" key="1">
    <source>
        <dbReference type="Pfam" id="PF00534"/>
    </source>
</evidence>
<dbReference type="Gene3D" id="3.40.50.2000">
    <property type="entry name" value="Glycogen Phosphorylase B"/>
    <property type="match status" value="2"/>
</dbReference>
<feature type="domain" description="Glycosyl transferase family 1" evidence="1">
    <location>
        <begin position="32"/>
        <end position="204"/>
    </location>
</feature>
<reference evidence="2" key="1">
    <citation type="journal article" date="2014" name="Front. Microbiol.">
        <title>High frequency of phylogenetically diverse reductive dehalogenase-homologous genes in deep subseafloor sedimentary metagenomes.</title>
        <authorList>
            <person name="Kawai M."/>
            <person name="Futagami T."/>
            <person name="Toyoda A."/>
            <person name="Takaki Y."/>
            <person name="Nishi S."/>
            <person name="Hori S."/>
            <person name="Arai W."/>
            <person name="Tsubouchi T."/>
            <person name="Morono Y."/>
            <person name="Uchiyama I."/>
            <person name="Ito T."/>
            <person name="Fujiyama A."/>
            <person name="Inagaki F."/>
            <person name="Takami H."/>
        </authorList>
    </citation>
    <scope>NUCLEOTIDE SEQUENCE</scope>
    <source>
        <strain evidence="2">Expedition CK06-06</strain>
    </source>
</reference>
<feature type="non-terminal residue" evidence="2">
    <location>
        <position position="1"/>
    </location>
</feature>
<dbReference type="Pfam" id="PF00534">
    <property type="entry name" value="Glycos_transf_1"/>
    <property type="match status" value="1"/>
</dbReference>
<dbReference type="SUPFAM" id="SSF53756">
    <property type="entry name" value="UDP-Glycosyltransferase/glycogen phosphorylase"/>
    <property type="match status" value="1"/>
</dbReference>
<dbReference type="GO" id="GO:0016757">
    <property type="term" value="F:glycosyltransferase activity"/>
    <property type="evidence" value="ECO:0007669"/>
    <property type="project" value="InterPro"/>
</dbReference>
<gene>
    <name evidence="2" type="ORF">S12H4_14614</name>
</gene>
<organism evidence="2">
    <name type="scientific">marine sediment metagenome</name>
    <dbReference type="NCBI Taxonomy" id="412755"/>
    <lineage>
        <taxon>unclassified sequences</taxon>
        <taxon>metagenomes</taxon>
        <taxon>ecological metagenomes</taxon>
    </lineage>
</organism>
<dbReference type="EMBL" id="BARW01006973">
    <property type="protein sequence ID" value="GAI83191.1"/>
    <property type="molecule type" value="Genomic_DNA"/>
</dbReference>
<dbReference type="PANTHER" id="PTHR12526:SF622">
    <property type="entry name" value="GLYCOSYLTRANSFERASE (GROUP I)"/>
    <property type="match status" value="1"/>
</dbReference>
<name>X1SVM6_9ZZZZ</name>
<accession>X1SVM6</accession>
<dbReference type="PANTHER" id="PTHR12526">
    <property type="entry name" value="GLYCOSYLTRANSFERASE"/>
    <property type="match status" value="1"/>
</dbReference>
<sequence length="240" mass="27380">EVLHNDYKIPETKIIVVENGANIELFKPMDATEARKELNLSLSDNYICFVGSLIQWQGIEYLIRAMPRILGKCRNTQLLIVGDGQMKRELIELAEQVGISDKVFFTGWVPYQKVPLYVNASDVCTAPFVRERNERDGISPLKLCEYLACEKSVVTSKLVGLEMLEQNDAGILVTPENPQELADAIMKLLQNPELRKQMGRNGRKYVVENRSWESVARRVADICEQTIEEYTGKSKKREKL</sequence>
<dbReference type="InterPro" id="IPR001296">
    <property type="entry name" value="Glyco_trans_1"/>
</dbReference>
<dbReference type="AlphaFoldDB" id="X1SVM6"/>